<comment type="caution">
    <text evidence="5">The sequence shown here is derived from an EMBL/GenBank/DDBJ whole genome shotgun (WGS) entry which is preliminary data.</text>
</comment>
<proteinExistence type="predicted"/>
<evidence type="ECO:0000256" key="3">
    <source>
        <dbReference type="PROSITE-ProRule" id="PRU00023"/>
    </source>
</evidence>
<evidence type="ECO:0000313" key="5">
    <source>
        <dbReference type="EMBL" id="GES98191.1"/>
    </source>
</evidence>
<dbReference type="Pfam" id="PF12796">
    <property type="entry name" value="Ank_2"/>
    <property type="match status" value="3"/>
</dbReference>
<sequence length="1815" mass="210018">MASTSSVNVKDQTVTKYLSSFRNNDINGVRASLKEESIYRRMFALTPEDINPSQLKLLRQPYLNLINVYENIDIWKIKNRYFNNDDGNDDDGMYIMPLPKEKRLNHDDPAICLGGNEKFQKNWRLFTESSLLELDWSNVFAAGGAVLSCLLPIPEKHGDSLRNIRNWYHNIAYQDSDIDLFIYGLDEDAAKRKMEEIYESVCNAVPWEVSCFRSKHCVTILSQYPYRHIQIILRLYKSPSEILTGFDVDCCCVGFDGKNVWALPRAHQAIISQCNVIDLTRRSPSYEMRLAKYTERGFEIKVHSLERSRIDPTIYEKSFEKLNGLARLLVLERLNTPDSRYAYVEKKRERNCRPSHPKSGLYESRRWKRVGNFNKNKFENNDYETVILPYGTKYNAAKTTKLVYTKDMVLNSNWNKNNKDRVLHRHICFFGTMKEIFDDCCGHCPEPSTPEEVAAQIEDDKIYIRGKMEFIKDDPGRQAIGSFNPLTDDDWTSQAYITNVRVDLCSACARGDVNIVESILNQNSSSNVNEEFQIERANIEARDYLGRTPLQLAVLGGHTELVKILLKHDARIIARMSDGKTVVHLASQYGFLDILELLLQKSNENKEKIQEQKDKNQTNNEVDNSFEIIEKSEVERESLIEFEDLIFDPIDKGSDQDDIIDIDTETWDHSLTALDYAIIFGYVEIVKLLIKAGANVQRQIKLRARNNLSYPYYHSRASNDLIYYPLGLCLLTQDQKSGLEIASLLLKNGASASQINHELNTILHLAAKDGKTQFIKLLLDEDPKSLQIINSLNLNIESPLSLSVSNNLESTELLLKYGAKAYISSEDIEDLKKHQKYIYTDGMVQPITRAIHNNQYRILIEAGADINAIYNHSCLRTIIENAIKSNEVNIKNYEAKLNGEEKKPQEADEITMFINSLNELLEKEKKIEGETYRGYLLNKYTTKNYYEFLYAKNPEVYPWSQILTYNTNNNIIINEEVNRENYAKSLELEIEKLNYNKECLEYLISRGAKTYNEIDMENKLEVSKKSMKELQERLNSVRVLLEEQAETLEAEKKERYLKEKILLQQAIDKQLEEIDRICKSYHNQSPYNPYNLGLLLKAMSSEPLIDFDEFIMKFTYLDNRVPVPAELVPEYVKLFQAIYANDINTVEEMSRNLVFAVYDNLNITPFIWACLRGHSELAIRILDITASQYEPKKDTNNSNDIIDAINNYDIIVDRNINDADFSDDEGTSQPTSTSINVLDDEDSKSRNFKPVTNYLAHVFLMHQTNFTSKEVLPKEFFKESGIVDTLTLNGFEVAVLKNNLEMVKKILDWAEKYQYANGDYFKNNGSLVTNLIRGNFTYDIRNSMTYSIYLGYVEMMDLFIEYAAGGNNFSIFDIKDPEEKIPTQEISKHYQGLNVNGRKKKSWIIRHNPGYSNKHVEPSYLFYAAYYGNIMSIRYFFSERPIKALEKFAKKYADNESKDLRVTILDTIENIQKVGRKLFNYELFRNETPFHWAVQNNERDSIKELIRLYKEKESKEQTGDDGEQPLTLEELLNMRADEGKITALLSAAQFGYNECIKALLEGGADPGIMDCNGWSLAHYAVDNDKEETLKLLPELLQAETYQRMLEQRSKSFNHTPISISILNSNAKLTEYLLQQVTDKNLFTYDFENNRYLHLSLREGLWYISKKLIEVEESIITDEDNERNCCLYYENSFGQTPTDMAIQMFLNTLVSPQISRNNGFGVFQNVQNVQPKPKMEEEKCATKSFNLMVPNYLPRNQGNPLAKRVNVKFDAVNDMVHKLANKITDKHSYYVTSKEQNTKPRLRIPIFNFKPNSPNH</sequence>
<feature type="coiled-coil region" evidence="4">
    <location>
        <begin position="983"/>
        <end position="1073"/>
    </location>
</feature>
<dbReference type="SMART" id="SM00248">
    <property type="entry name" value="ANK"/>
    <property type="match status" value="13"/>
</dbReference>
<feature type="repeat" description="ANK" evidence="3">
    <location>
        <begin position="545"/>
        <end position="577"/>
    </location>
</feature>
<dbReference type="InterPro" id="IPR051165">
    <property type="entry name" value="Multifunctional_ANK_Repeat"/>
</dbReference>
<dbReference type="PANTHER" id="PTHR24123:SF33">
    <property type="entry name" value="PROTEIN HOS4"/>
    <property type="match status" value="1"/>
</dbReference>
<evidence type="ECO:0000256" key="2">
    <source>
        <dbReference type="ARBA" id="ARBA00023043"/>
    </source>
</evidence>
<dbReference type="PROSITE" id="PS50088">
    <property type="entry name" value="ANK_REPEAT"/>
    <property type="match status" value="3"/>
</dbReference>
<feature type="repeat" description="ANK" evidence="3">
    <location>
        <begin position="578"/>
        <end position="602"/>
    </location>
</feature>
<dbReference type="PROSITE" id="PS50297">
    <property type="entry name" value="ANK_REP_REGION"/>
    <property type="match status" value="3"/>
</dbReference>
<evidence type="ECO:0000256" key="4">
    <source>
        <dbReference type="SAM" id="Coils"/>
    </source>
</evidence>
<dbReference type="PRINTS" id="PR01415">
    <property type="entry name" value="ANKYRIN"/>
</dbReference>
<dbReference type="PANTHER" id="PTHR24123">
    <property type="entry name" value="ANKYRIN REPEAT-CONTAINING"/>
    <property type="match status" value="1"/>
</dbReference>
<evidence type="ECO:0000313" key="6">
    <source>
        <dbReference type="Proteomes" id="UP000615446"/>
    </source>
</evidence>
<dbReference type="Proteomes" id="UP000615446">
    <property type="component" value="Unassembled WGS sequence"/>
</dbReference>
<dbReference type="OrthoDB" id="539213at2759"/>
<reference evidence="5" key="1">
    <citation type="submission" date="2019-10" db="EMBL/GenBank/DDBJ databases">
        <title>Conservation and host-specific expression of non-tandemly repeated heterogenous ribosome RNA gene in arbuscular mycorrhizal fungi.</title>
        <authorList>
            <person name="Maeda T."/>
            <person name="Kobayashi Y."/>
            <person name="Nakagawa T."/>
            <person name="Ezawa T."/>
            <person name="Yamaguchi K."/>
            <person name="Bino T."/>
            <person name="Nishimoto Y."/>
            <person name="Shigenobu S."/>
            <person name="Kawaguchi M."/>
        </authorList>
    </citation>
    <scope>NUCLEOTIDE SEQUENCE</scope>
    <source>
        <strain evidence="5">HR1</strain>
    </source>
</reference>
<dbReference type="EMBL" id="BLAL01000262">
    <property type="protein sequence ID" value="GES98191.1"/>
    <property type="molecule type" value="Genomic_DNA"/>
</dbReference>
<dbReference type="SUPFAM" id="SSF48403">
    <property type="entry name" value="Ankyrin repeat"/>
    <property type="match status" value="4"/>
</dbReference>
<dbReference type="Gene3D" id="1.25.40.20">
    <property type="entry name" value="Ankyrin repeat-containing domain"/>
    <property type="match status" value="4"/>
</dbReference>
<keyword evidence="1" id="KW-0677">Repeat</keyword>
<evidence type="ECO:0000256" key="1">
    <source>
        <dbReference type="ARBA" id="ARBA00022737"/>
    </source>
</evidence>
<dbReference type="Pfam" id="PF00023">
    <property type="entry name" value="Ank"/>
    <property type="match status" value="1"/>
</dbReference>
<dbReference type="Pfam" id="PF26128">
    <property type="entry name" value="Gad2"/>
    <property type="match status" value="1"/>
</dbReference>
<feature type="repeat" description="ANK" evidence="3">
    <location>
        <begin position="669"/>
        <end position="701"/>
    </location>
</feature>
<keyword evidence="4" id="KW-0175">Coiled coil</keyword>
<feature type="coiled-coil region" evidence="4">
    <location>
        <begin position="592"/>
        <end position="621"/>
    </location>
</feature>
<protein>
    <submittedName>
        <fullName evidence="5">Ankyrin repeat protein</fullName>
    </submittedName>
</protein>
<keyword evidence="2 3" id="KW-0040">ANK repeat</keyword>
<gene>
    <name evidence="5" type="ORF">RCL2_002475100</name>
</gene>
<accession>A0A8H3M5Z9</accession>
<name>A0A8H3M5Z9_9GLOM</name>
<dbReference type="InterPro" id="IPR036770">
    <property type="entry name" value="Ankyrin_rpt-contain_sf"/>
</dbReference>
<organism evidence="5 6">
    <name type="scientific">Rhizophagus clarus</name>
    <dbReference type="NCBI Taxonomy" id="94130"/>
    <lineage>
        <taxon>Eukaryota</taxon>
        <taxon>Fungi</taxon>
        <taxon>Fungi incertae sedis</taxon>
        <taxon>Mucoromycota</taxon>
        <taxon>Glomeromycotina</taxon>
        <taxon>Glomeromycetes</taxon>
        <taxon>Glomerales</taxon>
        <taxon>Glomeraceae</taxon>
        <taxon>Rhizophagus</taxon>
    </lineage>
</organism>
<dbReference type="InterPro" id="IPR002110">
    <property type="entry name" value="Ankyrin_rpt"/>
</dbReference>